<dbReference type="EMBL" id="JARKIB010000039">
    <property type="protein sequence ID" value="KAJ7759561.1"/>
    <property type="molecule type" value="Genomic_DNA"/>
</dbReference>
<evidence type="ECO:0000313" key="1">
    <source>
        <dbReference type="EMBL" id="KAJ7759561.1"/>
    </source>
</evidence>
<sequence>MTVTDLRASLTARSLELPPSPQTLRVSHLTPIARLFRAFAFQPRRPPFSALARRLIIISSLSFQHLLRQIHSRKFSLRSLQHRRHFFSRAMSTMDGLVSKSPIGLFRHIAPEHLDDLHMEAQIASHIRFYFSSLHTTVSSSFRGSSLVPAQA</sequence>
<comment type="caution">
    <text evidence="1">The sequence shown here is derived from an EMBL/GenBank/DDBJ whole genome shotgun (WGS) entry which is preliminary data.</text>
</comment>
<dbReference type="Proteomes" id="UP001215598">
    <property type="component" value="Unassembled WGS sequence"/>
</dbReference>
<name>A0AAD7J985_9AGAR</name>
<reference evidence="1" key="1">
    <citation type="submission" date="2023-03" db="EMBL/GenBank/DDBJ databases">
        <title>Massive genome expansion in bonnet fungi (Mycena s.s.) driven by repeated elements and novel gene families across ecological guilds.</title>
        <authorList>
            <consortium name="Lawrence Berkeley National Laboratory"/>
            <person name="Harder C.B."/>
            <person name="Miyauchi S."/>
            <person name="Viragh M."/>
            <person name="Kuo A."/>
            <person name="Thoen E."/>
            <person name="Andreopoulos B."/>
            <person name="Lu D."/>
            <person name="Skrede I."/>
            <person name="Drula E."/>
            <person name="Henrissat B."/>
            <person name="Morin E."/>
            <person name="Kohler A."/>
            <person name="Barry K."/>
            <person name="LaButti K."/>
            <person name="Morin E."/>
            <person name="Salamov A."/>
            <person name="Lipzen A."/>
            <person name="Mereny Z."/>
            <person name="Hegedus B."/>
            <person name="Baldrian P."/>
            <person name="Stursova M."/>
            <person name="Weitz H."/>
            <person name="Taylor A."/>
            <person name="Grigoriev I.V."/>
            <person name="Nagy L.G."/>
            <person name="Martin F."/>
            <person name="Kauserud H."/>
        </authorList>
    </citation>
    <scope>NUCLEOTIDE SEQUENCE</scope>
    <source>
        <strain evidence="1">CBHHK182m</strain>
    </source>
</reference>
<keyword evidence="2" id="KW-1185">Reference proteome</keyword>
<protein>
    <submittedName>
        <fullName evidence="1">Uncharacterized protein</fullName>
    </submittedName>
</protein>
<evidence type="ECO:0000313" key="2">
    <source>
        <dbReference type="Proteomes" id="UP001215598"/>
    </source>
</evidence>
<organism evidence="1 2">
    <name type="scientific">Mycena metata</name>
    <dbReference type="NCBI Taxonomy" id="1033252"/>
    <lineage>
        <taxon>Eukaryota</taxon>
        <taxon>Fungi</taxon>
        <taxon>Dikarya</taxon>
        <taxon>Basidiomycota</taxon>
        <taxon>Agaricomycotina</taxon>
        <taxon>Agaricomycetes</taxon>
        <taxon>Agaricomycetidae</taxon>
        <taxon>Agaricales</taxon>
        <taxon>Marasmiineae</taxon>
        <taxon>Mycenaceae</taxon>
        <taxon>Mycena</taxon>
    </lineage>
</organism>
<gene>
    <name evidence="1" type="ORF">B0H16DRAFT_594199</name>
</gene>
<dbReference type="AlphaFoldDB" id="A0AAD7J985"/>
<proteinExistence type="predicted"/>
<accession>A0AAD7J985</accession>